<dbReference type="SUPFAM" id="SSF52540">
    <property type="entry name" value="P-loop containing nucleoside triphosphate hydrolases"/>
    <property type="match status" value="1"/>
</dbReference>
<dbReference type="EMBL" id="JABGBN010000001">
    <property type="protein sequence ID" value="NOL51109.1"/>
    <property type="molecule type" value="Genomic_DNA"/>
</dbReference>
<dbReference type="GO" id="GO:0003688">
    <property type="term" value="F:DNA replication origin binding"/>
    <property type="evidence" value="ECO:0007669"/>
    <property type="project" value="TreeGrafter"/>
</dbReference>
<organism evidence="2 3">
    <name type="scientific">Pelistega suis</name>
    <dbReference type="NCBI Taxonomy" id="1631957"/>
    <lineage>
        <taxon>Bacteria</taxon>
        <taxon>Pseudomonadati</taxon>
        <taxon>Pseudomonadota</taxon>
        <taxon>Betaproteobacteria</taxon>
        <taxon>Burkholderiales</taxon>
        <taxon>Alcaligenaceae</taxon>
        <taxon>Pelistega</taxon>
    </lineage>
</organism>
<gene>
    <name evidence="2" type="ORF">HKX39_02810</name>
</gene>
<dbReference type="CDD" id="cd00009">
    <property type="entry name" value="AAA"/>
    <property type="match status" value="1"/>
</dbReference>
<dbReference type="GO" id="GO:0005886">
    <property type="term" value="C:plasma membrane"/>
    <property type="evidence" value="ECO:0007669"/>
    <property type="project" value="TreeGrafter"/>
</dbReference>
<feature type="domain" description="Hda lid" evidence="1">
    <location>
        <begin position="156"/>
        <end position="219"/>
    </location>
</feature>
<reference evidence="2 3" key="1">
    <citation type="submission" date="2020-05" db="EMBL/GenBank/DDBJ databases">
        <authorList>
            <person name="Niu N."/>
        </authorList>
    </citation>
    <scope>NUCLEOTIDE SEQUENCE [LARGE SCALE GENOMIC DNA]</scope>
    <source>
        <strain evidence="2 3">3340-03</strain>
    </source>
</reference>
<evidence type="ECO:0000313" key="3">
    <source>
        <dbReference type="Proteomes" id="UP000537862"/>
    </source>
</evidence>
<dbReference type="GO" id="GO:0006270">
    <property type="term" value="P:DNA replication initiation"/>
    <property type="evidence" value="ECO:0007669"/>
    <property type="project" value="TreeGrafter"/>
</dbReference>
<dbReference type="PANTHER" id="PTHR30050:SF5">
    <property type="entry name" value="DNAA REGULATORY INACTIVATOR HDA"/>
    <property type="match status" value="1"/>
</dbReference>
<dbReference type="AlphaFoldDB" id="A0A849P023"/>
<accession>A0A849P023</accession>
<dbReference type="Gene3D" id="1.10.8.60">
    <property type="match status" value="1"/>
</dbReference>
<keyword evidence="3" id="KW-1185">Reference proteome</keyword>
<comment type="caution">
    <text evidence="2">The sequence shown here is derived from an EMBL/GenBank/DDBJ whole genome shotgun (WGS) entry which is preliminary data.</text>
</comment>
<name>A0A849P023_9BURK</name>
<sequence length="227" mass="25764">MKEQLFLADLILKPTPSFDNFIVGKNTEVFEILTHLKAGLSIFLWGEAGTGKSHILKALAGEHEPYGPHNFPAEMSALPKFPPRTVVLVDDVHLFSPEQQAVLFNLYNDWQARKLLPNAFSIVATANASPMQLSMREDLRNRLGWGLVYEVQVLNDEDCKNALEQRAQAKGLRLSKEVLQWIFTYCPRDIRTLFALLEALDAYSLSQQRAITIPLLKQLIQSQEIFQ</sequence>
<dbReference type="InterPro" id="IPR027417">
    <property type="entry name" value="P-loop_NTPase"/>
</dbReference>
<dbReference type="PANTHER" id="PTHR30050">
    <property type="entry name" value="CHROMOSOMAL REPLICATION INITIATOR PROTEIN DNAA"/>
    <property type="match status" value="1"/>
</dbReference>
<evidence type="ECO:0000259" key="1">
    <source>
        <dbReference type="Pfam" id="PF22688"/>
    </source>
</evidence>
<proteinExistence type="predicted"/>
<dbReference type="Pfam" id="PF22688">
    <property type="entry name" value="Hda_lid"/>
    <property type="match status" value="1"/>
</dbReference>
<dbReference type="Gene3D" id="3.40.50.300">
    <property type="entry name" value="P-loop containing nucleotide triphosphate hydrolases"/>
    <property type="match status" value="1"/>
</dbReference>
<dbReference type="RefSeq" id="WP_171679779.1">
    <property type="nucleotide sequence ID" value="NZ_JABGBN010000001.1"/>
</dbReference>
<dbReference type="InterPro" id="IPR055199">
    <property type="entry name" value="Hda_lid"/>
</dbReference>
<dbReference type="Proteomes" id="UP000537862">
    <property type="component" value="Unassembled WGS sequence"/>
</dbReference>
<protein>
    <submittedName>
        <fullName evidence="2">DnaA regulatory inactivator Hda</fullName>
    </submittedName>
</protein>
<evidence type="ECO:0000313" key="2">
    <source>
        <dbReference type="EMBL" id="NOL51109.1"/>
    </source>
</evidence>